<evidence type="ECO:0000256" key="3">
    <source>
        <dbReference type="ARBA" id="ARBA00022692"/>
    </source>
</evidence>
<dbReference type="Proteomes" id="UP000253790">
    <property type="component" value="Chromosome"/>
</dbReference>
<dbReference type="GO" id="GO:0022857">
    <property type="term" value="F:transmembrane transporter activity"/>
    <property type="evidence" value="ECO:0007669"/>
    <property type="project" value="TreeGrafter"/>
</dbReference>
<keyword evidence="2" id="KW-1003">Cell membrane</keyword>
<dbReference type="GO" id="GO:0005886">
    <property type="term" value="C:plasma membrane"/>
    <property type="evidence" value="ECO:0007669"/>
    <property type="project" value="UniProtKB-SubCell"/>
</dbReference>
<name>A0A345NPR0_9MICO</name>
<feature type="transmembrane region" description="Helical" evidence="8">
    <location>
        <begin position="416"/>
        <end position="436"/>
    </location>
</feature>
<feature type="transmembrane region" description="Helical" evidence="8">
    <location>
        <begin position="506"/>
        <end position="530"/>
    </location>
</feature>
<dbReference type="InterPro" id="IPR003838">
    <property type="entry name" value="ABC3_permease_C"/>
</dbReference>
<feature type="transmembrane region" description="Helical" evidence="8">
    <location>
        <begin position="1068"/>
        <end position="1094"/>
    </location>
</feature>
<feature type="domain" description="ABC3 transporter permease C-terminal" evidence="9">
    <location>
        <begin position="1072"/>
        <end position="1186"/>
    </location>
</feature>
<feature type="region of interest" description="Disordered" evidence="7">
    <location>
        <begin position="54"/>
        <end position="74"/>
    </location>
</feature>
<dbReference type="OrthoDB" id="3719151at2"/>
<feature type="transmembrane region" description="Helical" evidence="8">
    <location>
        <begin position="1168"/>
        <end position="1185"/>
    </location>
</feature>
<keyword evidence="4 8" id="KW-1133">Transmembrane helix</keyword>
<dbReference type="KEGG" id="orn:DV701_13615"/>
<protein>
    <submittedName>
        <fullName evidence="10">ABC transporter permease</fullName>
    </submittedName>
</protein>
<keyword evidence="5 8" id="KW-0472">Membrane</keyword>
<evidence type="ECO:0000256" key="8">
    <source>
        <dbReference type="SAM" id="Phobius"/>
    </source>
</evidence>
<evidence type="ECO:0000256" key="7">
    <source>
        <dbReference type="SAM" id="MobiDB-lite"/>
    </source>
</evidence>
<feature type="transmembrane region" description="Helical" evidence="8">
    <location>
        <begin position="293"/>
        <end position="314"/>
    </location>
</feature>
<accession>A0A345NPR0</accession>
<organism evidence="10 11">
    <name type="scientific">Ornithinimicrobium avium</name>
    <dbReference type="NCBI Taxonomy" id="2283195"/>
    <lineage>
        <taxon>Bacteria</taxon>
        <taxon>Bacillati</taxon>
        <taxon>Actinomycetota</taxon>
        <taxon>Actinomycetes</taxon>
        <taxon>Micrococcales</taxon>
        <taxon>Ornithinimicrobiaceae</taxon>
        <taxon>Ornithinimicrobium</taxon>
    </lineage>
</organism>
<dbReference type="PANTHER" id="PTHR30572:SF4">
    <property type="entry name" value="ABC TRANSPORTER PERMEASE YTRF"/>
    <property type="match status" value="1"/>
</dbReference>
<dbReference type="PANTHER" id="PTHR30572">
    <property type="entry name" value="MEMBRANE COMPONENT OF TRANSPORTER-RELATED"/>
    <property type="match status" value="1"/>
</dbReference>
<evidence type="ECO:0000313" key="10">
    <source>
        <dbReference type="EMBL" id="AXH97018.1"/>
    </source>
</evidence>
<proteinExistence type="inferred from homology"/>
<feature type="transmembrane region" description="Helical" evidence="8">
    <location>
        <begin position="374"/>
        <end position="396"/>
    </location>
</feature>
<evidence type="ECO:0000313" key="11">
    <source>
        <dbReference type="Proteomes" id="UP000253790"/>
    </source>
</evidence>
<comment type="similarity">
    <text evidence="6">Belongs to the ABC-4 integral membrane protein family.</text>
</comment>
<reference evidence="10 11" key="1">
    <citation type="submission" date="2018-07" db="EMBL/GenBank/DDBJ databases">
        <title>Complete genome sequencing of Ornithinimicrobium sp. AMA3305.</title>
        <authorList>
            <person name="Bae J.-W."/>
        </authorList>
    </citation>
    <scope>NUCLEOTIDE SEQUENCE [LARGE SCALE GENOMIC DNA]</scope>
    <source>
        <strain evidence="10 11">AMA3305</strain>
    </source>
</reference>
<evidence type="ECO:0000256" key="1">
    <source>
        <dbReference type="ARBA" id="ARBA00004651"/>
    </source>
</evidence>
<sequence length="1206" mass="122955">MTSWLGWVLRRARASTGLLLTLLALVTATTAILAGAVGYSGAAATTAARQAITGAPPGEAGIRVQTREGDDPAAQDSAARGLIDEAFAPAPVSVQRTVVSPPRPVTDVDGTVLKGDVVVLASEALTPDDPDVGDRVDVVEGGWPQAATDPVQGLLHAGPAAEWGVGVGDTLEVDGTPVAVAGLWRPVDPGDAYWFGDPLVATGRDGKERGPLLVPPGSVAQLVDAPFVRWTVQPDAREIQPGDLAHLSSAAESLRSTLKTPGVDVRGVTVEGDLAPTAGTAAHNLATANALGVIPLSVLALVTMLSVIQLARLLATTREAQAQLLVARGATRTQVLVSTVGESAVVTVVGSTLGALAAWAVLQAVPAGPGQGGTVVRVALLTGLAVLVVLAAVAAIQVRRLTAGGTADISGRTRAATALATLVLVLGAAGVSWWQLRRNGSPLVTRDDGSLGTDLVAGAAPALLLAAAAVVAMALLGPLGRLVEALTRSGRSAAGHLAAAQVARRLPVYAVPAVLTVLAVGATTLSGLYAGTSAALRDNLAAVGQGAPVRATLEAPPKVAADGQVPPAPQLPTGVTGTTSTAPVWLDETSRLGDLEVPVTMAPAGELAQTVSLAQLPTGQQLVPVQALTVPTPAPAGVEIPPGTREVTVTVDVDLTADEKALEGVQAGFEQTVKDVMDGVFGQAQPDEAQARADARMMMDSQFVNAPSQTTWDLRLRFVDTTHGIYRTVDGGTVDLRMPAVTLPWTAQVEAGDQVEDIDYTRAEITQGGGDADITFALPQDTSFTLVGVDLLRPNERFRGFPALPPDVDAQLTARTGDGTDLFGAATAGWGSLTLASPQVLADIEAENAGVDPEATVTTVLPDGGRLTQGLTRQVPGELDTSGRTWTIHQGSDVMFPDDVTIAPGLEYVEDAAPPTTAPTPSQQEEENTTVEAAASTGTVPAALTAATASAAGLRVGDRAQLNAFGSQLPIEVVAVVPAVPGSLSATGVLLDRDAVAAQFVAQQRPLPYPTELWAMPDGWSGVEGAADARTDETTSTVVEELAGRDGVATVTGPGRVAVTDATSAARLVFWVASVGAVLLAVTGIGAVAATLLGHRRPEVAVLRALGMTPRSQARSRALELGGVVLASVALGLVASWLVGRAVVPELARSTALPGQASLPAQLLLEPGVWAALMGVGALVVLLVVGGQATRVRAQALDHDYREEIR</sequence>
<feature type="transmembrane region" description="Helical" evidence="8">
    <location>
        <begin position="456"/>
        <end position="479"/>
    </location>
</feature>
<keyword evidence="11" id="KW-1185">Reference proteome</keyword>
<gene>
    <name evidence="10" type="ORF">DV701_13615</name>
</gene>
<evidence type="ECO:0000256" key="6">
    <source>
        <dbReference type="ARBA" id="ARBA00038076"/>
    </source>
</evidence>
<feature type="region of interest" description="Disordered" evidence="7">
    <location>
        <begin position="559"/>
        <end position="581"/>
    </location>
</feature>
<dbReference type="AlphaFoldDB" id="A0A345NPR0"/>
<evidence type="ECO:0000256" key="5">
    <source>
        <dbReference type="ARBA" id="ARBA00023136"/>
    </source>
</evidence>
<comment type="subcellular location">
    <subcellularLocation>
        <location evidence="1">Cell membrane</location>
        <topology evidence="1">Multi-pass membrane protein</topology>
    </subcellularLocation>
</comment>
<dbReference type="Pfam" id="PF02687">
    <property type="entry name" value="FtsX"/>
    <property type="match status" value="1"/>
</dbReference>
<dbReference type="InterPro" id="IPR050250">
    <property type="entry name" value="Macrolide_Exporter_MacB"/>
</dbReference>
<keyword evidence="3 8" id="KW-0812">Transmembrane</keyword>
<evidence type="ECO:0000256" key="4">
    <source>
        <dbReference type="ARBA" id="ARBA00022989"/>
    </source>
</evidence>
<evidence type="ECO:0000256" key="2">
    <source>
        <dbReference type="ARBA" id="ARBA00022475"/>
    </source>
</evidence>
<evidence type="ECO:0000259" key="9">
    <source>
        <dbReference type="Pfam" id="PF02687"/>
    </source>
</evidence>
<feature type="transmembrane region" description="Helical" evidence="8">
    <location>
        <begin position="335"/>
        <end position="362"/>
    </location>
</feature>
<dbReference type="EMBL" id="CP031229">
    <property type="protein sequence ID" value="AXH97018.1"/>
    <property type="molecule type" value="Genomic_DNA"/>
</dbReference>
<feature type="transmembrane region" description="Helical" evidence="8">
    <location>
        <begin position="1118"/>
        <end position="1139"/>
    </location>
</feature>
<dbReference type="RefSeq" id="WP_114929016.1">
    <property type="nucleotide sequence ID" value="NZ_CP031229.1"/>
</dbReference>